<organism evidence="1 2">
    <name type="scientific">Nocardioides caricicola</name>
    <dbReference type="NCBI Taxonomy" id="634770"/>
    <lineage>
        <taxon>Bacteria</taxon>
        <taxon>Bacillati</taxon>
        <taxon>Actinomycetota</taxon>
        <taxon>Actinomycetes</taxon>
        <taxon>Propionibacteriales</taxon>
        <taxon>Nocardioidaceae</taxon>
        <taxon>Nocardioides</taxon>
    </lineage>
</organism>
<evidence type="ECO:0000313" key="1">
    <source>
        <dbReference type="EMBL" id="MFC5494897.1"/>
    </source>
</evidence>
<dbReference type="EC" id="2.4.-.-" evidence="1"/>
<comment type="caution">
    <text evidence="1">The sequence shown here is derived from an EMBL/GenBank/DDBJ whole genome shotgun (WGS) entry which is preliminary data.</text>
</comment>
<keyword evidence="2" id="KW-1185">Reference proteome</keyword>
<dbReference type="InterPro" id="IPR029044">
    <property type="entry name" value="Nucleotide-diphossugar_trans"/>
</dbReference>
<dbReference type="Gene3D" id="3.90.550.10">
    <property type="entry name" value="Spore Coat Polysaccharide Biosynthesis Protein SpsA, Chain A"/>
    <property type="match status" value="1"/>
</dbReference>
<name>A0ABW0N7I8_9ACTN</name>
<accession>A0ABW0N7I8</accession>
<dbReference type="SUPFAM" id="SSF53448">
    <property type="entry name" value="Nucleotide-diphospho-sugar transferases"/>
    <property type="match status" value="1"/>
</dbReference>
<proteinExistence type="predicted"/>
<evidence type="ECO:0000313" key="2">
    <source>
        <dbReference type="Proteomes" id="UP001595956"/>
    </source>
</evidence>
<dbReference type="Proteomes" id="UP001595956">
    <property type="component" value="Unassembled WGS sequence"/>
</dbReference>
<dbReference type="GO" id="GO:0016757">
    <property type="term" value="F:glycosyltransferase activity"/>
    <property type="evidence" value="ECO:0007669"/>
    <property type="project" value="UniProtKB-KW"/>
</dbReference>
<dbReference type="EMBL" id="JBHSMD010000006">
    <property type="protein sequence ID" value="MFC5494897.1"/>
    <property type="molecule type" value="Genomic_DNA"/>
</dbReference>
<sequence>MPLLRRRTSEEPAGNPEVLVMTMARDEAEMLPRWVRHYSAQVGIENLVVLDDNSTDGSTDDLGCTVHRLPQLPGPGYEGVRMQLLSGLASGFLALYDYVVFVDADEFLLPDPTKHADLPSFLATRRDREVVAPVALNVVHVASLEEPLKADEPVLGQRRFAKFAPLMCKPQVKRVPAAWKWASHGIEAPFEIDPELYMVHLKFADRDALRRVAAHRRALVEADGRAIKSSWSREAEEIVGVLDRATAGVDPDRVPEFNPAEVDLRGIVEHKGGWYRSVGRGQVAALEQQPLCRVPSALLGKV</sequence>
<gene>
    <name evidence="1" type="ORF">ACFPKY_17430</name>
</gene>
<dbReference type="RefSeq" id="WP_345175153.1">
    <property type="nucleotide sequence ID" value="NZ_BAABFQ010000005.1"/>
</dbReference>
<keyword evidence="1" id="KW-0328">Glycosyltransferase</keyword>
<dbReference type="CDD" id="cd00761">
    <property type="entry name" value="Glyco_tranf_GTA_type"/>
    <property type="match status" value="1"/>
</dbReference>
<dbReference type="Pfam" id="PF13704">
    <property type="entry name" value="Glyco_tranf_2_4"/>
    <property type="match status" value="1"/>
</dbReference>
<protein>
    <submittedName>
        <fullName evidence="1">Glycosyltransferase family 2 protein</fullName>
        <ecNumber evidence="1">2.4.-.-</ecNumber>
    </submittedName>
</protein>
<keyword evidence="1" id="KW-0808">Transferase</keyword>
<reference evidence="2" key="1">
    <citation type="journal article" date="2019" name="Int. J. Syst. Evol. Microbiol.">
        <title>The Global Catalogue of Microorganisms (GCM) 10K type strain sequencing project: providing services to taxonomists for standard genome sequencing and annotation.</title>
        <authorList>
            <consortium name="The Broad Institute Genomics Platform"/>
            <consortium name="The Broad Institute Genome Sequencing Center for Infectious Disease"/>
            <person name="Wu L."/>
            <person name="Ma J."/>
        </authorList>
    </citation>
    <scope>NUCLEOTIDE SEQUENCE [LARGE SCALE GENOMIC DNA]</scope>
    <source>
        <strain evidence="2">KACC 13778</strain>
    </source>
</reference>